<gene>
    <name evidence="1" type="ORF">CDA63_11330</name>
</gene>
<organism evidence="1 2">
    <name type="scientific">Hymenobacter amundsenii</name>
    <dbReference type="NCBI Taxonomy" id="2006685"/>
    <lineage>
        <taxon>Bacteria</taxon>
        <taxon>Pseudomonadati</taxon>
        <taxon>Bacteroidota</taxon>
        <taxon>Cytophagia</taxon>
        <taxon>Cytophagales</taxon>
        <taxon>Hymenobacteraceae</taxon>
        <taxon>Hymenobacter</taxon>
    </lineage>
</organism>
<evidence type="ECO:0000313" key="2">
    <source>
        <dbReference type="Proteomes" id="UP000197277"/>
    </source>
</evidence>
<sequence length="103" mass="11560">MDANGVGAYKLPNARYVYMTPSITGLNYYLYMTQIKYVITPAGKELSVWQGEDAQTAPSSKMTYTSMAWSECNKGYQSKCVRYTDGKVTLSLTTDQNVLPFEN</sequence>
<protein>
    <submittedName>
        <fullName evidence="1">Uncharacterized protein</fullName>
    </submittedName>
</protein>
<dbReference type="AlphaFoldDB" id="A0A246FK83"/>
<reference evidence="1 2" key="1">
    <citation type="submission" date="2017-06" db="EMBL/GenBank/DDBJ databases">
        <title>Hymenobacter amundsenii sp. nov. isolated from regoliths in Antarctica.</title>
        <authorList>
            <person name="Sedlacek I."/>
            <person name="Kralova S."/>
            <person name="Pantucek R."/>
            <person name="Svec P."/>
            <person name="Holochova P."/>
            <person name="Stankova E."/>
            <person name="Vrbovska V."/>
            <person name="Busse H.-J."/>
        </authorList>
    </citation>
    <scope>NUCLEOTIDE SEQUENCE [LARGE SCALE GENOMIC DNA]</scope>
    <source>
        <strain evidence="1 2">CCM 8682</strain>
    </source>
</reference>
<accession>A0A246FK83</accession>
<keyword evidence="2" id="KW-1185">Reference proteome</keyword>
<proteinExistence type="predicted"/>
<evidence type="ECO:0000313" key="1">
    <source>
        <dbReference type="EMBL" id="OWP62970.1"/>
    </source>
</evidence>
<dbReference type="EMBL" id="NIRR01000017">
    <property type="protein sequence ID" value="OWP62970.1"/>
    <property type="molecule type" value="Genomic_DNA"/>
</dbReference>
<name>A0A246FK83_9BACT</name>
<dbReference type="Proteomes" id="UP000197277">
    <property type="component" value="Unassembled WGS sequence"/>
</dbReference>
<comment type="caution">
    <text evidence="1">The sequence shown here is derived from an EMBL/GenBank/DDBJ whole genome shotgun (WGS) entry which is preliminary data.</text>
</comment>